<organism evidence="2 3">
    <name type="scientific">Soehngenia longivitae</name>
    <dbReference type="NCBI Taxonomy" id="2562294"/>
    <lineage>
        <taxon>Bacteria</taxon>
        <taxon>Bacillati</taxon>
        <taxon>Bacillota</taxon>
        <taxon>Tissierellia</taxon>
        <taxon>Tissierellales</taxon>
        <taxon>Tissierellaceae</taxon>
        <taxon>Soehngenia</taxon>
    </lineage>
</organism>
<feature type="transmembrane region" description="Helical" evidence="1">
    <location>
        <begin position="161"/>
        <end position="184"/>
    </location>
</feature>
<evidence type="ECO:0000313" key="2">
    <source>
        <dbReference type="EMBL" id="TFZ41861.1"/>
    </source>
</evidence>
<accession>A0A4Z0DAD1</accession>
<keyword evidence="1" id="KW-1133">Transmembrane helix</keyword>
<reference evidence="2 3" key="1">
    <citation type="submission" date="2019-03" db="EMBL/GenBank/DDBJ databases">
        <title>Draft genome sequence data and analysis of a Fermenting Bacterium, Soehngenia longevitae strain 1933PT, isolated from petroleum reservoir in Azerbaijan.</title>
        <authorList>
            <person name="Grouzdev D.S."/>
            <person name="Bidzhieva S.K."/>
            <person name="Sokolova D.S."/>
            <person name="Tourova T.P."/>
            <person name="Poltaraus A.B."/>
            <person name="Nazina T.N."/>
        </authorList>
    </citation>
    <scope>NUCLEOTIDE SEQUENCE [LARGE SCALE GENOMIC DNA]</scope>
    <source>
        <strain evidence="2 3">1933P</strain>
    </source>
</reference>
<evidence type="ECO:0000313" key="3">
    <source>
        <dbReference type="Proteomes" id="UP000298381"/>
    </source>
</evidence>
<name>A0A4Z0DAD1_9FIRM</name>
<evidence type="ECO:0000256" key="1">
    <source>
        <dbReference type="SAM" id="Phobius"/>
    </source>
</evidence>
<keyword evidence="1" id="KW-0812">Transmembrane</keyword>
<keyword evidence="3" id="KW-1185">Reference proteome</keyword>
<sequence>MGEEKHNKKKIVYNNYQFYENPALTEFIEKQATKGYSLCGAMGKFLNILKFCYAKDELPKSYTILHKHLDEEIDKKIEDMKASNYKIVYQNNLYIVFQHASREDSEMELGKIKTKQNTLLGVPIKKSLALISALFVISIIGVILNILLIHDGNLHFNLLSLGLYLALIITFLFYFIGDLHDIIVGKGTSIDDKLYFSSRTKFKDILFRIGDILKFGILLGGILVSVMLLLDAKDEVSAINIFGMWLTYGIVGYTSRLKYQRSYISLLLIEVFLNSFQFLLK</sequence>
<comment type="caution">
    <text evidence="2">The sequence shown here is derived from an EMBL/GenBank/DDBJ whole genome shotgun (WGS) entry which is preliminary data.</text>
</comment>
<protein>
    <recommendedName>
        <fullName evidence="4">DUF2812 domain-containing protein</fullName>
    </recommendedName>
</protein>
<dbReference type="AlphaFoldDB" id="A0A4Z0DAD1"/>
<feature type="transmembrane region" description="Helical" evidence="1">
    <location>
        <begin position="205"/>
        <end position="230"/>
    </location>
</feature>
<feature type="transmembrane region" description="Helical" evidence="1">
    <location>
        <begin position="236"/>
        <end position="255"/>
    </location>
</feature>
<keyword evidence="1" id="KW-0472">Membrane</keyword>
<dbReference type="OrthoDB" id="1951900at2"/>
<dbReference type="Proteomes" id="UP000298381">
    <property type="component" value="Unassembled WGS sequence"/>
</dbReference>
<feature type="transmembrane region" description="Helical" evidence="1">
    <location>
        <begin position="262"/>
        <end position="280"/>
    </location>
</feature>
<feature type="transmembrane region" description="Helical" evidence="1">
    <location>
        <begin position="128"/>
        <end position="149"/>
    </location>
</feature>
<evidence type="ECO:0008006" key="4">
    <source>
        <dbReference type="Google" id="ProtNLM"/>
    </source>
</evidence>
<gene>
    <name evidence="2" type="ORF">E4100_00745</name>
</gene>
<dbReference type="EMBL" id="SRIB01000001">
    <property type="protein sequence ID" value="TFZ41861.1"/>
    <property type="molecule type" value="Genomic_DNA"/>
</dbReference>
<proteinExistence type="predicted"/>